<evidence type="ECO:0008006" key="3">
    <source>
        <dbReference type="Google" id="ProtNLM"/>
    </source>
</evidence>
<dbReference type="InterPro" id="IPR032675">
    <property type="entry name" value="LRR_dom_sf"/>
</dbReference>
<proteinExistence type="predicted"/>
<sequence length="444" mass="48941">MEPEDDPSQEAAMHLLTLPDDVLGLIYKYSDRESKRMLRHSCACLFKSPSVNAQVHSLELWIALDTNIDSLVCQLACFPRNAVLKVLILGYVRDGQLEAFLKLCLQTPEAHASLGNVEELELRASNMDEGVASVFPLMFPNLGTIQLRTEFPSNQVVEVLMKCAPQVKLQSLALTVFTSRIDARVMHTIGSLTGLTSLELDLWCYQHFEDASRKLDISALLPLQQLTYLSVVGFMPVHLERLLSHLPLRHLRLHDASLSSGVNYASRTLQTISLSCLTLSIPPLQAHNFPGLQSLEFGGVDFYDGFGYCDGFSEEEVTRRAGQLAAWVAKFPPSKVSPGTGKDAASTIKNTAFEMIAPRSCPAYSCSAAFCASLLSELAPLKPLLSAIQRVELLHWQIDQDGLLALGELFGPFQPSTFESSTRACIVIHSLTDCYPFSCGLSRF</sequence>
<accession>A0A7S3R9W7</accession>
<dbReference type="GO" id="GO:0005930">
    <property type="term" value="C:axoneme"/>
    <property type="evidence" value="ECO:0007669"/>
    <property type="project" value="UniProtKB-SubCell"/>
</dbReference>
<dbReference type="SUPFAM" id="SSF52047">
    <property type="entry name" value="RNI-like"/>
    <property type="match status" value="1"/>
</dbReference>
<protein>
    <recommendedName>
        <fullName evidence="3">F-box domain-containing protein</fullName>
    </recommendedName>
</protein>
<dbReference type="AlphaFoldDB" id="A0A7S3R9W7"/>
<dbReference type="EMBL" id="HBIP01036192">
    <property type="protein sequence ID" value="CAE0506909.1"/>
    <property type="molecule type" value="Transcribed_RNA"/>
</dbReference>
<organism evidence="2">
    <name type="scientific">Dunaliella tertiolecta</name>
    <name type="common">Green alga</name>
    <dbReference type="NCBI Taxonomy" id="3047"/>
    <lineage>
        <taxon>Eukaryota</taxon>
        <taxon>Viridiplantae</taxon>
        <taxon>Chlorophyta</taxon>
        <taxon>core chlorophytes</taxon>
        <taxon>Chlorophyceae</taxon>
        <taxon>CS clade</taxon>
        <taxon>Chlamydomonadales</taxon>
        <taxon>Dunaliellaceae</taxon>
        <taxon>Dunaliella</taxon>
    </lineage>
</organism>
<name>A0A7S3R9W7_DUNTE</name>
<evidence type="ECO:0000313" key="2">
    <source>
        <dbReference type="EMBL" id="CAE0506909.1"/>
    </source>
</evidence>
<gene>
    <name evidence="2" type="ORF">DTER00134_LOCUS21985</name>
</gene>
<evidence type="ECO:0000256" key="1">
    <source>
        <dbReference type="ARBA" id="ARBA00004430"/>
    </source>
</evidence>
<comment type="subcellular location">
    <subcellularLocation>
        <location evidence="1">Cytoplasm</location>
        <location evidence="1">Cytoskeleton</location>
        <location evidence="1">Cilium axoneme</location>
    </subcellularLocation>
</comment>
<dbReference type="Gene3D" id="3.80.10.10">
    <property type="entry name" value="Ribonuclease Inhibitor"/>
    <property type="match status" value="1"/>
</dbReference>
<reference evidence="2" key="1">
    <citation type="submission" date="2021-01" db="EMBL/GenBank/DDBJ databases">
        <authorList>
            <person name="Corre E."/>
            <person name="Pelletier E."/>
            <person name="Niang G."/>
            <person name="Scheremetjew M."/>
            <person name="Finn R."/>
            <person name="Kale V."/>
            <person name="Holt S."/>
            <person name="Cochrane G."/>
            <person name="Meng A."/>
            <person name="Brown T."/>
            <person name="Cohen L."/>
        </authorList>
    </citation>
    <scope>NUCLEOTIDE SEQUENCE</scope>
    <source>
        <strain evidence="2">CCMP1320</strain>
    </source>
</reference>